<dbReference type="GO" id="GO:0006269">
    <property type="term" value="P:DNA replication, synthesis of primer"/>
    <property type="evidence" value="ECO:0007669"/>
    <property type="project" value="TreeGrafter"/>
</dbReference>
<dbReference type="InterPro" id="IPR036977">
    <property type="entry name" value="DNA_primase_Znf_CHC2"/>
</dbReference>
<evidence type="ECO:0000256" key="1">
    <source>
        <dbReference type="ARBA" id="ARBA00022723"/>
    </source>
</evidence>
<evidence type="ECO:0000313" key="5">
    <source>
        <dbReference type="EMBL" id="BBB33247.1"/>
    </source>
</evidence>
<name>A0A7R6PNC7_9BACT</name>
<evidence type="ECO:0000259" key="4">
    <source>
        <dbReference type="SMART" id="SM00400"/>
    </source>
</evidence>
<dbReference type="GO" id="GO:0008270">
    <property type="term" value="F:zinc ion binding"/>
    <property type="evidence" value="ECO:0007669"/>
    <property type="project" value="UniProtKB-KW"/>
</dbReference>
<dbReference type="Gene3D" id="3.90.580.10">
    <property type="entry name" value="Zinc finger, CHC2-type domain"/>
    <property type="match status" value="1"/>
</dbReference>
<dbReference type="GO" id="GO:0003677">
    <property type="term" value="F:DNA binding"/>
    <property type="evidence" value="ECO:0007669"/>
    <property type="project" value="InterPro"/>
</dbReference>
<dbReference type="InterPro" id="IPR050219">
    <property type="entry name" value="DnaG_primase"/>
</dbReference>
<accession>A0A7R6PNC7</accession>
<dbReference type="AlphaFoldDB" id="A0A7R6PNC7"/>
<keyword evidence="2" id="KW-0863">Zinc-finger</keyword>
<reference evidence="5 6" key="1">
    <citation type="journal article" date="2012" name="Extremophiles">
        <title>Thermotomaculum hydrothermale gen. nov., sp. nov., a novel heterotrophic thermophile within the phylum Acidobacteria from a deep-sea hydrothermal vent chimney in the Southern Okinawa Trough.</title>
        <authorList>
            <person name="Izumi H."/>
            <person name="Nunoura T."/>
            <person name="Miyazaki M."/>
            <person name="Mino S."/>
            <person name="Toki T."/>
            <person name="Takai K."/>
            <person name="Sako Y."/>
            <person name="Sawabe T."/>
            <person name="Nakagawa S."/>
        </authorList>
    </citation>
    <scope>NUCLEOTIDE SEQUENCE [LARGE SCALE GENOMIC DNA]</scope>
    <source>
        <strain evidence="5 6">AC55</strain>
    </source>
</reference>
<dbReference type="SMART" id="SM00400">
    <property type="entry name" value="ZnF_CHCC"/>
    <property type="match status" value="1"/>
</dbReference>
<sequence length="333" mass="38597">MKLAEKIKYQVPIKAVLDKLGVKEGALGYFCPFHKDETGSLIIKETDNTFKCSVCKASGDQIEITKKVKGFDFEQAIEFLAKEFDIKEDKNEGILDDWLSNRDKRETLESVFGKETEGEISEKDREIYSYISENTSLSFIHQTFLEKKGFDNALIEKLKLSSIEKPHLFVEELKDRFGIEALDKAGLLNRKREFVFQKNNLIIPFFENGEITFLAGWDISGGRYEFVFPHHKTKKCYIPQLEEKEEIYITGDFRGCFAFLKKNCFSVAAFGDFEKLLQFKGKKIFVCGDKDEKGQQFNRKIIKFFAESGVNYTIGGFENCFTDYLDYLTFKRK</sequence>
<dbReference type="GO" id="GO:0005737">
    <property type="term" value="C:cytoplasm"/>
    <property type="evidence" value="ECO:0007669"/>
    <property type="project" value="TreeGrafter"/>
</dbReference>
<dbReference type="Proteomes" id="UP000595564">
    <property type="component" value="Chromosome"/>
</dbReference>
<keyword evidence="3" id="KW-0862">Zinc</keyword>
<evidence type="ECO:0000256" key="2">
    <source>
        <dbReference type="ARBA" id="ARBA00022771"/>
    </source>
</evidence>
<dbReference type="PANTHER" id="PTHR30313">
    <property type="entry name" value="DNA PRIMASE"/>
    <property type="match status" value="1"/>
</dbReference>
<evidence type="ECO:0000256" key="3">
    <source>
        <dbReference type="ARBA" id="ARBA00022833"/>
    </source>
</evidence>
<evidence type="ECO:0000313" key="6">
    <source>
        <dbReference type="Proteomes" id="UP000595564"/>
    </source>
</evidence>
<proteinExistence type="predicted"/>
<keyword evidence="6" id="KW-1185">Reference proteome</keyword>
<protein>
    <submittedName>
        <fullName evidence="5">DNA primase</fullName>
    </submittedName>
</protein>
<dbReference type="InterPro" id="IPR002694">
    <property type="entry name" value="Znf_CHC2"/>
</dbReference>
<organism evidence="5 6">
    <name type="scientific">Thermotomaculum hydrothermale</name>
    <dbReference type="NCBI Taxonomy" id="981385"/>
    <lineage>
        <taxon>Bacteria</taxon>
        <taxon>Pseudomonadati</taxon>
        <taxon>Acidobacteriota</taxon>
        <taxon>Holophagae</taxon>
        <taxon>Thermotomaculales</taxon>
        <taxon>Thermotomaculaceae</taxon>
        <taxon>Thermotomaculum</taxon>
    </lineage>
</organism>
<dbReference type="Pfam" id="PF01807">
    <property type="entry name" value="Zn_ribbon_DnaG"/>
    <property type="match status" value="1"/>
</dbReference>
<dbReference type="KEGG" id="thyd:TTHT_1782"/>
<keyword evidence="1" id="KW-0479">Metal-binding</keyword>
<dbReference type="EMBL" id="AP017470">
    <property type="protein sequence ID" value="BBB33247.1"/>
    <property type="molecule type" value="Genomic_DNA"/>
</dbReference>
<dbReference type="PANTHER" id="PTHR30313:SF2">
    <property type="entry name" value="DNA PRIMASE"/>
    <property type="match status" value="1"/>
</dbReference>
<dbReference type="RefSeq" id="WP_201327552.1">
    <property type="nucleotide sequence ID" value="NZ_AP017470.1"/>
</dbReference>
<gene>
    <name evidence="5" type="ORF">TTHT_1782</name>
</gene>
<dbReference type="SUPFAM" id="SSF57783">
    <property type="entry name" value="Zinc beta-ribbon"/>
    <property type="match status" value="1"/>
</dbReference>
<feature type="domain" description="Zinc finger CHC2-type" evidence="4">
    <location>
        <begin position="29"/>
        <end position="81"/>
    </location>
</feature>
<dbReference type="GO" id="GO:0003899">
    <property type="term" value="F:DNA-directed RNA polymerase activity"/>
    <property type="evidence" value="ECO:0007669"/>
    <property type="project" value="InterPro"/>
</dbReference>